<reference evidence="1" key="1">
    <citation type="submission" date="2023-10" db="EMBL/GenBank/DDBJ databases">
        <title>Genome assembly of Pristionchus species.</title>
        <authorList>
            <person name="Yoshida K."/>
            <person name="Sommer R.J."/>
        </authorList>
    </citation>
    <scope>NUCLEOTIDE SEQUENCE</scope>
    <source>
        <strain evidence="1">RS5133</strain>
    </source>
</reference>
<organism evidence="1 2">
    <name type="scientific">Pristionchus fissidentatus</name>
    <dbReference type="NCBI Taxonomy" id="1538716"/>
    <lineage>
        <taxon>Eukaryota</taxon>
        <taxon>Metazoa</taxon>
        <taxon>Ecdysozoa</taxon>
        <taxon>Nematoda</taxon>
        <taxon>Chromadorea</taxon>
        <taxon>Rhabditida</taxon>
        <taxon>Rhabditina</taxon>
        <taxon>Diplogasteromorpha</taxon>
        <taxon>Diplogasteroidea</taxon>
        <taxon>Neodiplogasteridae</taxon>
        <taxon>Pristionchus</taxon>
    </lineage>
</organism>
<evidence type="ECO:0000313" key="1">
    <source>
        <dbReference type="EMBL" id="GMT28399.1"/>
    </source>
</evidence>
<dbReference type="Proteomes" id="UP001432322">
    <property type="component" value="Unassembled WGS sequence"/>
</dbReference>
<comment type="caution">
    <text evidence="1">The sequence shown here is derived from an EMBL/GenBank/DDBJ whole genome shotgun (WGS) entry which is preliminary data.</text>
</comment>
<protein>
    <recommendedName>
        <fullName evidence="3">START domain-containing protein</fullName>
    </recommendedName>
</protein>
<gene>
    <name evidence="1" type="ORF">PFISCL1PPCAC_19696</name>
</gene>
<dbReference type="AlphaFoldDB" id="A0AAV5W8U8"/>
<dbReference type="EMBL" id="BTSY01000005">
    <property type="protein sequence ID" value="GMT28399.1"/>
    <property type="molecule type" value="Genomic_DNA"/>
</dbReference>
<feature type="non-terminal residue" evidence="1">
    <location>
        <position position="242"/>
    </location>
</feature>
<accession>A0AAV5W8U8</accession>
<name>A0AAV5W8U8_9BILA</name>
<evidence type="ECO:0008006" key="3">
    <source>
        <dbReference type="Google" id="ProtNLM"/>
    </source>
</evidence>
<keyword evidence="2" id="KW-1185">Reference proteome</keyword>
<feature type="non-terminal residue" evidence="1">
    <location>
        <position position="1"/>
    </location>
</feature>
<evidence type="ECO:0000313" key="2">
    <source>
        <dbReference type="Proteomes" id="UP001432322"/>
    </source>
</evidence>
<proteinExistence type="predicted"/>
<sequence>VIIDSPNSIPMIHAIPQPPSAKSVKIIKMCDIVFKGVIFIGWNKRAHTDERQWFAWNDYTGIPKFEFRSARSVVKKRSDWDPRLSFAMFTSRLLPTNQWVISEMFYSDLDIARREEQIPCSLFVIDDLTYEEARGDEGFFVSKNCTRIDGSPLRVSVASENCEFNIRDVKEDYAAIVCPIYSNDGVRVSFRALALFAREEWLTDEYKKELKKVFYTWNAGRHWIEKTAESIHPVTQRPNHRL</sequence>